<dbReference type="Gene3D" id="3.40.50.1820">
    <property type="entry name" value="alpha/beta hydrolase"/>
    <property type="match status" value="1"/>
</dbReference>
<dbReference type="Proteomes" id="UP000035425">
    <property type="component" value="Unassembled WGS sequence"/>
</dbReference>
<dbReference type="RefSeq" id="WP_052914904.1">
    <property type="nucleotide sequence ID" value="NZ_JWIO01000048.1"/>
</dbReference>
<sequence>MTSAPPATFASRRPPTGIHGHTAGNAASLTTTLEAPPGVPPSRGSVLILTGRDETVASFEGLRLRLALDGYTTTVSEEPGSSVSTLAEARIPGASFVLLGSDIGGLRALTLAGSPALRPDGVVLLGLPLLQRPLTADGGARSGEDATGTSGVGGAYAPVYPVPRALPDLPILLVHGVDDQVSPLPLTQMIIRTAPRARLTVVPGQHDVITGPGYRTVAASTLVFLESLQHDLPLG</sequence>
<dbReference type="EMBL" id="JWIO01000048">
    <property type="protein sequence ID" value="KLL09985.1"/>
    <property type="molecule type" value="Genomic_DNA"/>
</dbReference>
<proteinExistence type="predicted"/>
<evidence type="ECO:0000256" key="1">
    <source>
        <dbReference type="SAM" id="MobiDB-lite"/>
    </source>
</evidence>
<reference evidence="2 3" key="1">
    <citation type="submission" date="2014-12" db="EMBL/GenBank/DDBJ databases">
        <title>Frankia sp. BMG5.1 draft genome.</title>
        <authorList>
            <person name="Gtari M."/>
            <person name="Ghodhbane-Gtari F."/>
            <person name="Nouioui I."/>
            <person name="Ktari A."/>
            <person name="Hezbri K."/>
            <person name="Mimouni W."/>
            <person name="Sbissi I."/>
            <person name="Ayari A."/>
            <person name="Yamanaka T."/>
            <person name="Normand P."/>
            <person name="Tisa L.S."/>
            <person name="Boudabous A."/>
        </authorList>
    </citation>
    <scope>NUCLEOTIDE SEQUENCE [LARGE SCALE GENOMIC DNA]</scope>
    <source>
        <strain evidence="2 3">BMG5.1</strain>
    </source>
</reference>
<dbReference type="SUPFAM" id="SSF53474">
    <property type="entry name" value="alpha/beta-Hydrolases"/>
    <property type="match status" value="1"/>
</dbReference>
<gene>
    <name evidence="2" type="ORF">FrCorBMG51_21135</name>
</gene>
<feature type="region of interest" description="Disordered" evidence="1">
    <location>
        <begin position="1"/>
        <end position="24"/>
    </location>
</feature>
<evidence type="ECO:0000313" key="3">
    <source>
        <dbReference type="Proteomes" id="UP000035425"/>
    </source>
</evidence>
<evidence type="ECO:0000313" key="2">
    <source>
        <dbReference type="EMBL" id="KLL09985.1"/>
    </source>
</evidence>
<protein>
    <submittedName>
        <fullName evidence="2">Haloperoxidase</fullName>
    </submittedName>
</protein>
<name>A0ABR5EZT4_9ACTN</name>
<accession>A0ABR5EZT4</accession>
<dbReference type="InterPro" id="IPR029058">
    <property type="entry name" value="AB_hydrolase_fold"/>
</dbReference>
<comment type="caution">
    <text evidence="2">The sequence shown here is derived from an EMBL/GenBank/DDBJ whole genome shotgun (WGS) entry which is preliminary data.</text>
</comment>
<keyword evidence="3" id="KW-1185">Reference proteome</keyword>
<organism evidence="2 3">
    <name type="scientific">Protofrankia coriariae</name>
    <dbReference type="NCBI Taxonomy" id="1562887"/>
    <lineage>
        <taxon>Bacteria</taxon>
        <taxon>Bacillati</taxon>
        <taxon>Actinomycetota</taxon>
        <taxon>Actinomycetes</taxon>
        <taxon>Frankiales</taxon>
        <taxon>Frankiaceae</taxon>
        <taxon>Protofrankia</taxon>
    </lineage>
</organism>